<dbReference type="Proteomes" id="UP001623592">
    <property type="component" value="Unassembled WGS sequence"/>
</dbReference>
<protein>
    <recommendedName>
        <fullName evidence="4">Release factor glutamine methyltransferase</fullName>
        <shortName evidence="4">RF MTase</shortName>
        <ecNumber evidence="4">2.1.1.297</ecNumber>
    </recommendedName>
    <alternativeName>
        <fullName evidence="4">N5-glutamine methyltransferase PrmC</fullName>
    </alternativeName>
    <alternativeName>
        <fullName evidence="4">Protein-(glutamine-N5) MTase PrmC</fullName>
    </alternativeName>
    <alternativeName>
        <fullName evidence="4">Protein-glutamine N-methyltransferase PrmC</fullName>
    </alternativeName>
</protein>
<comment type="catalytic activity">
    <reaction evidence="4">
        <text>L-glutaminyl-[peptide chain release factor] + S-adenosyl-L-methionine = N(5)-methyl-L-glutaminyl-[peptide chain release factor] + S-adenosyl-L-homocysteine + H(+)</text>
        <dbReference type="Rhea" id="RHEA:42896"/>
        <dbReference type="Rhea" id="RHEA-COMP:10271"/>
        <dbReference type="Rhea" id="RHEA-COMP:10272"/>
        <dbReference type="ChEBI" id="CHEBI:15378"/>
        <dbReference type="ChEBI" id="CHEBI:30011"/>
        <dbReference type="ChEBI" id="CHEBI:57856"/>
        <dbReference type="ChEBI" id="CHEBI:59789"/>
        <dbReference type="ChEBI" id="CHEBI:61891"/>
        <dbReference type="EC" id="2.1.1.297"/>
    </reaction>
</comment>
<feature type="domain" description="Methyltransferase" evidence="5">
    <location>
        <begin position="111"/>
        <end position="260"/>
    </location>
</feature>
<dbReference type="InterPro" id="IPR029063">
    <property type="entry name" value="SAM-dependent_MTases_sf"/>
</dbReference>
<evidence type="ECO:0000259" key="6">
    <source>
        <dbReference type="Pfam" id="PF17827"/>
    </source>
</evidence>
<dbReference type="PROSITE" id="PS00092">
    <property type="entry name" value="N6_MTASE"/>
    <property type="match status" value="1"/>
</dbReference>
<sequence length="282" mass="32303">MTIKDILFEAYSKLKMVDGEFYISDSQILLEYVLKKDRLFILTNMDYEVEDYKCKEYFNYIELRKNKMPVKYITQECEFMGLDFFIKEGVLIPRPDTEILVEEVIKKIEEKKYTTVCDVCTGSGAIGLSIAYYKKNTNVLCIDISDEAIEVSNKNLGKFELDNVVIEKGDLLKKQVDENIKFDVIVSNPPYIPIGEIDGLMKDVRDFEPRIALAGGKDGLEFYRKITEQSARILNKGGLLAYEIGSSEWEGVKSVMEKFEFVNVSLTKDLAGNDRVVTGFKK</sequence>
<dbReference type="Gene3D" id="3.40.50.150">
    <property type="entry name" value="Vaccinia Virus protein VP39"/>
    <property type="match status" value="1"/>
</dbReference>
<dbReference type="NCBIfam" id="TIGR00536">
    <property type="entry name" value="hemK_fam"/>
    <property type="match status" value="1"/>
</dbReference>
<dbReference type="InterPro" id="IPR004556">
    <property type="entry name" value="HemK-like"/>
</dbReference>
<dbReference type="InterPro" id="IPR040758">
    <property type="entry name" value="PrmC_N"/>
</dbReference>
<dbReference type="HAMAP" id="MF_02126">
    <property type="entry name" value="RF_methyltr_PrmC"/>
    <property type="match status" value="1"/>
</dbReference>
<comment type="caution">
    <text evidence="7">The sequence shown here is derived from an EMBL/GenBank/DDBJ whole genome shotgun (WGS) entry which is preliminary data.</text>
</comment>
<keyword evidence="3 4" id="KW-0949">S-adenosyl-L-methionine</keyword>
<evidence type="ECO:0000256" key="4">
    <source>
        <dbReference type="HAMAP-Rule" id="MF_02126"/>
    </source>
</evidence>
<feature type="binding site" evidence="4">
    <location>
        <begin position="188"/>
        <end position="191"/>
    </location>
    <ligand>
        <name>substrate</name>
    </ligand>
</feature>
<evidence type="ECO:0000256" key="2">
    <source>
        <dbReference type="ARBA" id="ARBA00022679"/>
    </source>
</evidence>
<dbReference type="GO" id="GO:0032259">
    <property type="term" value="P:methylation"/>
    <property type="evidence" value="ECO:0007669"/>
    <property type="project" value="UniProtKB-KW"/>
</dbReference>
<dbReference type="RefSeq" id="WP_406787172.1">
    <property type="nucleotide sequence ID" value="NZ_JBJIAA010000006.1"/>
</dbReference>
<comment type="similarity">
    <text evidence="4">Belongs to the protein N5-glutamine methyltransferase family. PrmC subfamily.</text>
</comment>
<dbReference type="InterPro" id="IPR025714">
    <property type="entry name" value="Methyltranfer_dom"/>
</dbReference>
<dbReference type="Pfam" id="PF17827">
    <property type="entry name" value="PrmC_N"/>
    <property type="match status" value="1"/>
</dbReference>
<dbReference type="PANTHER" id="PTHR18895">
    <property type="entry name" value="HEMK METHYLTRANSFERASE"/>
    <property type="match status" value="1"/>
</dbReference>
<gene>
    <name evidence="4 7" type="primary">prmC</name>
    <name evidence="7" type="ORF">ACJDT4_08730</name>
</gene>
<comment type="caution">
    <text evidence="4">Lacks conserved residue(s) required for the propagation of feature annotation.</text>
</comment>
<dbReference type="SUPFAM" id="SSF53335">
    <property type="entry name" value="S-adenosyl-L-methionine-dependent methyltransferases"/>
    <property type="match status" value="1"/>
</dbReference>
<evidence type="ECO:0000313" key="8">
    <source>
        <dbReference type="Proteomes" id="UP001623592"/>
    </source>
</evidence>
<comment type="function">
    <text evidence="4">Methylates the class 1 translation termination release factors RF1/PrfA and RF2/PrfB on the glutamine residue of the universally conserved GGQ motif.</text>
</comment>
<dbReference type="Gene3D" id="1.10.8.10">
    <property type="entry name" value="DNA helicase RuvA subunit, C-terminal domain"/>
    <property type="match status" value="1"/>
</dbReference>
<name>A0ABW8TDB7_9CLOT</name>
<keyword evidence="1 4" id="KW-0489">Methyltransferase</keyword>
<dbReference type="CDD" id="cd02440">
    <property type="entry name" value="AdoMet_MTases"/>
    <property type="match status" value="1"/>
</dbReference>
<dbReference type="InterPro" id="IPR002052">
    <property type="entry name" value="DNA_methylase_N6_adenine_CS"/>
</dbReference>
<feature type="domain" description="Release factor glutamine methyltransferase N-terminal" evidence="6">
    <location>
        <begin position="9"/>
        <end position="74"/>
    </location>
</feature>
<evidence type="ECO:0000313" key="7">
    <source>
        <dbReference type="EMBL" id="MFL0250504.1"/>
    </source>
</evidence>
<dbReference type="InterPro" id="IPR050320">
    <property type="entry name" value="N5-glutamine_MTase"/>
</dbReference>
<evidence type="ECO:0000256" key="1">
    <source>
        <dbReference type="ARBA" id="ARBA00022603"/>
    </source>
</evidence>
<dbReference type="EMBL" id="JBJIAA010000006">
    <property type="protein sequence ID" value="MFL0250504.1"/>
    <property type="molecule type" value="Genomic_DNA"/>
</dbReference>
<dbReference type="InterPro" id="IPR019874">
    <property type="entry name" value="RF_methyltr_PrmC"/>
</dbReference>
<evidence type="ECO:0000259" key="5">
    <source>
        <dbReference type="Pfam" id="PF13847"/>
    </source>
</evidence>
<feature type="binding site" evidence="4">
    <location>
        <position position="188"/>
    </location>
    <ligand>
        <name>S-adenosyl-L-methionine</name>
        <dbReference type="ChEBI" id="CHEBI:59789"/>
    </ligand>
</feature>
<accession>A0ABW8TDB7</accession>
<organism evidence="7 8">
    <name type="scientific">Clostridium neuense</name>
    <dbReference type="NCBI Taxonomy" id="1728934"/>
    <lineage>
        <taxon>Bacteria</taxon>
        <taxon>Bacillati</taxon>
        <taxon>Bacillota</taxon>
        <taxon>Clostridia</taxon>
        <taxon>Eubacteriales</taxon>
        <taxon>Clostridiaceae</taxon>
        <taxon>Clostridium</taxon>
    </lineage>
</organism>
<dbReference type="PANTHER" id="PTHR18895:SF74">
    <property type="entry name" value="MTRF1L RELEASE FACTOR GLUTAMINE METHYLTRANSFERASE"/>
    <property type="match status" value="1"/>
</dbReference>
<keyword evidence="8" id="KW-1185">Reference proteome</keyword>
<keyword evidence="2 4" id="KW-0808">Transferase</keyword>
<evidence type="ECO:0000256" key="3">
    <source>
        <dbReference type="ARBA" id="ARBA00022691"/>
    </source>
</evidence>
<dbReference type="GO" id="GO:0102559">
    <property type="term" value="F:peptide chain release factor N(5)-glutamine methyltransferase activity"/>
    <property type="evidence" value="ECO:0007669"/>
    <property type="project" value="UniProtKB-EC"/>
</dbReference>
<dbReference type="NCBIfam" id="TIGR03534">
    <property type="entry name" value="RF_mod_PrmC"/>
    <property type="match status" value="1"/>
</dbReference>
<dbReference type="Pfam" id="PF13847">
    <property type="entry name" value="Methyltransf_31"/>
    <property type="match status" value="1"/>
</dbReference>
<reference evidence="7 8" key="1">
    <citation type="submission" date="2024-11" db="EMBL/GenBank/DDBJ databases">
        <authorList>
            <person name="Heng Y.C."/>
            <person name="Lim A.C.H."/>
            <person name="Lee J.K.Y."/>
            <person name="Kittelmann S."/>
        </authorList>
    </citation>
    <scope>NUCLEOTIDE SEQUENCE [LARGE SCALE GENOMIC DNA]</scope>
    <source>
        <strain evidence="7 8">WILCCON 0114</strain>
    </source>
</reference>
<feature type="binding site" evidence="4">
    <location>
        <position position="143"/>
    </location>
    <ligand>
        <name>S-adenosyl-L-methionine</name>
        <dbReference type="ChEBI" id="CHEBI:59789"/>
    </ligand>
</feature>
<dbReference type="EC" id="2.1.1.297" evidence="4"/>
<proteinExistence type="inferred from homology"/>